<reference evidence="1" key="1">
    <citation type="journal article" date="2013" name="Environ. Microbiol.">
        <title>Seasonally variable intestinal metagenomes of the red palm weevil (Rhynchophorus ferrugineus).</title>
        <authorList>
            <person name="Jia S."/>
            <person name="Zhang X."/>
            <person name="Zhang G."/>
            <person name="Yin A."/>
            <person name="Zhang S."/>
            <person name="Li F."/>
            <person name="Wang L."/>
            <person name="Zhao D."/>
            <person name="Yun Q."/>
            <person name="Tala"/>
            <person name="Wang J."/>
            <person name="Sun G."/>
            <person name="Baabdullah M."/>
            <person name="Yu X."/>
            <person name="Hu S."/>
            <person name="Al-Mssallem I.S."/>
            <person name="Yu J."/>
        </authorList>
    </citation>
    <scope>NUCLEOTIDE SEQUENCE</scope>
</reference>
<sequence>MTKAWAEAGHDVTVLTSFPQHPRGIKRKEDHYVLYREEDYHGVRVRRAYIWAHPNSGNRF</sequence>
<protein>
    <submittedName>
        <fullName evidence="1">CAZy families GT4 protein</fullName>
    </submittedName>
</protein>
<organism evidence="1">
    <name type="scientific">uncultured Sorangium sp</name>
    <dbReference type="NCBI Taxonomy" id="491148"/>
    <lineage>
        <taxon>Bacteria</taxon>
        <taxon>Pseudomonadati</taxon>
        <taxon>Myxococcota</taxon>
        <taxon>Polyangia</taxon>
        <taxon>Polyangiales</taxon>
        <taxon>Polyangiaceae</taxon>
        <taxon>Sorangium</taxon>
        <taxon>environmental samples</taxon>
    </lineage>
</organism>
<name>A0A060CER4_9BACT</name>
<dbReference type="EMBL" id="KF126362">
    <property type="protein sequence ID" value="AIA93709.1"/>
    <property type="molecule type" value="Genomic_DNA"/>
</dbReference>
<accession>A0A060CER4</accession>
<dbReference type="AlphaFoldDB" id="A0A060CER4"/>
<evidence type="ECO:0000313" key="1">
    <source>
        <dbReference type="EMBL" id="AIA93709.1"/>
    </source>
</evidence>
<proteinExistence type="predicted"/>